<accession>A0A2S0MNR1</accession>
<sequence>MSGVIAFLIRLGFGGIVDKALMLLEQKAEHERDAERLRTLATVEIAREAVKEAQTLAALNRAKFSFPVFWAFLAVSLAPSLFWAGAVTIYSVFWCADCAFAQPWTIAALPPQLADLFSRQMEWLFYVGSGVAAWHGVRAIR</sequence>
<name>A0A2S0MNR1_9RHOB</name>
<keyword evidence="1" id="KW-1133">Transmembrane helix</keyword>
<gene>
    <name evidence="2" type="ORF">C6Y53_06435</name>
</gene>
<keyword evidence="1" id="KW-0472">Membrane</keyword>
<protein>
    <submittedName>
        <fullName evidence="2">Uncharacterized protein</fullName>
    </submittedName>
</protein>
<feature type="transmembrane region" description="Helical" evidence="1">
    <location>
        <begin position="68"/>
        <end position="93"/>
    </location>
</feature>
<evidence type="ECO:0000256" key="1">
    <source>
        <dbReference type="SAM" id="Phobius"/>
    </source>
</evidence>
<dbReference type="Proteomes" id="UP000237655">
    <property type="component" value="Chromosome"/>
</dbReference>
<evidence type="ECO:0000313" key="2">
    <source>
        <dbReference type="EMBL" id="AVO37381.1"/>
    </source>
</evidence>
<keyword evidence="3" id="KW-1185">Reference proteome</keyword>
<proteinExistence type="predicted"/>
<dbReference type="RefSeq" id="WP_106471692.1">
    <property type="nucleotide sequence ID" value="NZ_CP027665.1"/>
</dbReference>
<reference evidence="3" key="1">
    <citation type="submission" date="2018-03" db="EMBL/GenBank/DDBJ databases">
        <title>Genomic analysis of the strain SH-1 isolated from shrimp intestine.</title>
        <authorList>
            <person name="Kim Y.-S."/>
            <person name="Kim S.-E."/>
            <person name="Kim K.-H."/>
        </authorList>
    </citation>
    <scope>NUCLEOTIDE SEQUENCE [LARGE SCALE GENOMIC DNA]</scope>
    <source>
        <strain evidence="3">SH-1</strain>
    </source>
</reference>
<dbReference type="AlphaFoldDB" id="A0A2S0MNR1"/>
<dbReference type="KEGG" id="thas:C6Y53_06435"/>
<organism evidence="2 3">
    <name type="scientific">Pukyongiella litopenaei</name>
    <dbReference type="NCBI Taxonomy" id="2605946"/>
    <lineage>
        <taxon>Bacteria</taxon>
        <taxon>Pseudomonadati</taxon>
        <taxon>Pseudomonadota</taxon>
        <taxon>Alphaproteobacteria</taxon>
        <taxon>Rhodobacterales</taxon>
        <taxon>Paracoccaceae</taxon>
        <taxon>Pukyongiella</taxon>
    </lineage>
</organism>
<keyword evidence="1" id="KW-0812">Transmembrane</keyword>
<evidence type="ECO:0000313" key="3">
    <source>
        <dbReference type="Proteomes" id="UP000237655"/>
    </source>
</evidence>
<dbReference type="EMBL" id="CP027665">
    <property type="protein sequence ID" value="AVO37381.1"/>
    <property type="molecule type" value="Genomic_DNA"/>
</dbReference>